<name>A0A553SNE7_NIACI</name>
<dbReference type="RefSeq" id="WP_185766768.1">
    <property type="nucleotide sequence ID" value="NZ_RIBP01000004.1"/>
</dbReference>
<reference evidence="3" key="1">
    <citation type="submission" date="2018-10" db="EMBL/GenBank/DDBJ databases">
        <title>FDA dAtabase for Regulatory Grade micrObial Sequences (FDA-ARGOS): Supporting development and validation of Infectious Disease Dx tests.</title>
        <authorList>
            <person name="Minogue T."/>
            <person name="Wolcott M."/>
            <person name="Wasieloski L."/>
            <person name="Aguilar W."/>
            <person name="Moore D."/>
            <person name="Tallon L."/>
            <person name="Sadzewicz L."/>
            <person name="Sengamalay N."/>
            <person name="Ott S."/>
            <person name="Godinez A."/>
            <person name="Nagaraj S."/>
            <person name="Vavikolanu K."/>
            <person name="Vyas G."/>
            <person name="Nadendla S."/>
            <person name="George J."/>
            <person name="Sichtig H."/>
        </authorList>
    </citation>
    <scope>NUCLEOTIDE SEQUENCE [LARGE SCALE GENOMIC DNA]</scope>
    <source>
        <strain evidence="3">FDAARGOS_343</strain>
    </source>
</reference>
<proteinExistence type="predicted"/>
<organism evidence="2 3">
    <name type="scientific">Niallia circulans</name>
    <name type="common">Bacillus circulans</name>
    <dbReference type="NCBI Taxonomy" id="1397"/>
    <lineage>
        <taxon>Bacteria</taxon>
        <taxon>Bacillati</taxon>
        <taxon>Bacillota</taxon>
        <taxon>Bacilli</taxon>
        <taxon>Bacillales</taxon>
        <taxon>Bacillaceae</taxon>
        <taxon>Niallia</taxon>
    </lineage>
</organism>
<keyword evidence="1" id="KW-0472">Membrane</keyword>
<feature type="transmembrane region" description="Helical" evidence="1">
    <location>
        <begin position="6"/>
        <end position="36"/>
    </location>
</feature>
<dbReference type="Pfam" id="PF17428">
    <property type="entry name" value="DUF5412"/>
    <property type="match status" value="1"/>
</dbReference>
<feature type="transmembrane region" description="Helical" evidence="1">
    <location>
        <begin position="48"/>
        <end position="66"/>
    </location>
</feature>
<sequence length="155" mass="17995">MNNSLFNFLSLATILIFIITLILLIIFLVRIVVYLLSSNRLFPKKNAISILIGIVLVSGYFINYKYNLEFLPKGFINKTVVSPDEKHEIKLYNISAYFMDYKTVRAVVVNIENKKSKTIYSNVLNKEAEINWLDNKTVIIEGIKLNIERDTYNNH</sequence>
<gene>
    <name evidence="2" type="ORF">CEQ21_24320</name>
</gene>
<keyword evidence="1" id="KW-1133">Transmembrane helix</keyword>
<keyword evidence="1" id="KW-0812">Transmembrane</keyword>
<accession>A0A553SNE7</accession>
<dbReference type="AlphaFoldDB" id="A0A553SNE7"/>
<protein>
    <submittedName>
        <fullName evidence="2">Uncharacterized protein</fullName>
    </submittedName>
</protein>
<dbReference type="Proteomes" id="UP000319837">
    <property type="component" value="Unassembled WGS sequence"/>
</dbReference>
<comment type="caution">
    <text evidence="2">The sequence shown here is derived from an EMBL/GenBank/DDBJ whole genome shotgun (WGS) entry which is preliminary data.</text>
</comment>
<evidence type="ECO:0000256" key="1">
    <source>
        <dbReference type="SAM" id="Phobius"/>
    </source>
</evidence>
<evidence type="ECO:0000313" key="3">
    <source>
        <dbReference type="Proteomes" id="UP000319837"/>
    </source>
</evidence>
<dbReference type="InterPro" id="IPR035406">
    <property type="entry name" value="DUF5412"/>
</dbReference>
<dbReference type="EMBL" id="RIBP01000004">
    <property type="protein sequence ID" value="TRZ38515.1"/>
    <property type="molecule type" value="Genomic_DNA"/>
</dbReference>
<evidence type="ECO:0000313" key="2">
    <source>
        <dbReference type="EMBL" id="TRZ38515.1"/>
    </source>
</evidence>